<dbReference type="AlphaFoldDB" id="T0I0C9"/>
<dbReference type="Proteomes" id="UP000015524">
    <property type="component" value="Unassembled WGS sequence"/>
</dbReference>
<proteinExistence type="predicted"/>
<gene>
    <name evidence="1" type="ORF">L485_02950</name>
</gene>
<dbReference type="RefSeq" id="WP_021243554.1">
    <property type="nucleotide sequence ID" value="NZ_ATIB01000027.1"/>
</dbReference>
<accession>T0I0C9</accession>
<organism evidence="1 2">
    <name type="scientific">Sphingobium baderi LL03</name>
    <dbReference type="NCBI Taxonomy" id="1114964"/>
    <lineage>
        <taxon>Bacteria</taxon>
        <taxon>Pseudomonadati</taxon>
        <taxon>Pseudomonadota</taxon>
        <taxon>Alphaproteobacteria</taxon>
        <taxon>Sphingomonadales</taxon>
        <taxon>Sphingomonadaceae</taxon>
        <taxon>Sphingobium</taxon>
    </lineage>
</organism>
<dbReference type="EMBL" id="ATIB01000027">
    <property type="protein sequence ID" value="EQB05090.1"/>
    <property type="molecule type" value="Genomic_DNA"/>
</dbReference>
<dbReference type="eggNOG" id="ENOG5033KFD">
    <property type="taxonomic scope" value="Bacteria"/>
</dbReference>
<sequence length="172" mass="18168">MPDAIDLGGAPADEDCAQLGQTEDFARLNRLEVATYRAAMIARFGQPPEGCAFVTLANRHDFGIYRTLGLTIDAGSARSDAAVLAYSQAVQDGLSSWVEAGFAPPVRYDDGGVPTLERGSIADIVMGAILATRPDATGRYPVPDFERLHQNLVAAYPGSAEAAKAILQEISA</sequence>
<comment type="caution">
    <text evidence="1">The sequence shown here is derived from an EMBL/GenBank/DDBJ whole genome shotgun (WGS) entry which is preliminary data.</text>
</comment>
<evidence type="ECO:0000313" key="1">
    <source>
        <dbReference type="EMBL" id="EQB05090.1"/>
    </source>
</evidence>
<protein>
    <submittedName>
        <fullName evidence="1">Uncharacterized protein</fullName>
    </submittedName>
</protein>
<dbReference type="PATRIC" id="fig|1114964.3.peg.554"/>
<keyword evidence="2" id="KW-1185">Reference proteome</keyword>
<reference evidence="1 2" key="1">
    <citation type="journal article" date="2013" name="Genome Announc.">
        <title>Draft Genome Sequence of a Hexachlorocyclohexane-Degrading Bacterium, Sphingobium baderi Strain LL03T.</title>
        <authorList>
            <person name="Kaur J."/>
            <person name="Verma H."/>
            <person name="Tripathi C."/>
            <person name="Khurana J.P."/>
            <person name="Lal R."/>
        </authorList>
    </citation>
    <scope>NUCLEOTIDE SEQUENCE [LARGE SCALE GENOMIC DNA]</scope>
    <source>
        <strain evidence="1 2">LL03</strain>
    </source>
</reference>
<evidence type="ECO:0000313" key="2">
    <source>
        <dbReference type="Proteomes" id="UP000015524"/>
    </source>
</evidence>
<name>T0I0C9_9SPHN</name>
<dbReference type="OrthoDB" id="7390317at2"/>